<dbReference type="RefSeq" id="XP_007372973.1">
    <property type="nucleotide sequence ID" value="XM_007372911.1"/>
</dbReference>
<dbReference type="PANTHER" id="PTHR41517:SF1">
    <property type="entry name" value="CUPIN"/>
    <property type="match status" value="1"/>
</dbReference>
<accession>G3AE27</accession>
<dbReference type="PANTHER" id="PTHR41517">
    <property type="entry name" value="1,2-DIOXYGENASE PROTEIN-RELATED"/>
    <property type="match status" value="1"/>
</dbReference>
<dbReference type="eggNOG" id="ENOG502R6B0">
    <property type="taxonomic scope" value="Eukaryota"/>
</dbReference>
<gene>
    <name evidence="4" type="ORF">SPAPADRAFT_146934</name>
</gene>
<protein>
    <recommendedName>
        <fullName evidence="3">Cupin type-2 domain-containing protein</fullName>
    </recommendedName>
</protein>
<evidence type="ECO:0000256" key="1">
    <source>
        <dbReference type="ARBA" id="ARBA00022964"/>
    </source>
</evidence>
<dbReference type="Proteomes" id="UP000000709">
    <property type="component" value="Unassembled WGS sequence"/>
</dbReference>
<name>G3AE27_SPAPN</name>
<dbReference type="InterPro" id="IPR013096">
    <property type="entry name" value="Cupin_2"/>
</dbReference>
<dbReference type="GO" id="GO:0051213">
    <property type="term" value="F:dioxygenase activity"/>
    <property type="evidence" value="ECO:0007669"/>
    <property type="project" value="UniProtKB-KW"/>
</dbReference>
<evidence type="ECO:0000259" key="3">
    <source>
        <dbReference type="Pfam" id="PF07883"/>
    </source>
</evidence>
<dbReference type="SUPFAM" id="SSF51182">
    <property type="entry name" value="RmlC-like cupins"/>
    <property type="match status" value="1"/>
</dbReference>
<proteinExistence type="predicted"/>
<keyword evidence="1" id="KW-0223">Dioxygenase</keyword>
<dbReference type="EMBL" id="GL996499">
    <property type="protein sequence ID" value="EGW35561.1"/>
    <property type="molecule type" value="Genomic_DNA"/>
</dbReference>
<dbReference type="OrthoDB" id="2205143at2759"/>
<organism evidence="5">
    <name type="scientific">Spathaspora passalidarum (strain NRRL Y-27907 / 11-Y1)</name>
    <dbReference type="NCBI Taxonomy" id="619300"/>
    <lineage>
        <taxon>Eukaryota</taxon>
        <taxon>Fungi</taxon>
        <taxon>Dikarya</taxon>
        <taxon>Ascomycota</taxon>
        <taxon>Saccharomycotina</taxon>
        <taxon>Pichiomycetes</taxon>
        <taxon>Debaryomycetaceae</taxon>
        <taxon>Spathaspora</taxon>
    </lineage>
</organism>
<dbReference type="OMA" id="ANKIEPW"/>
<evidence type="ECO:0000313" key="5">
    <source>
        <dbReference type="Proteomes" id="UP000000709"/>
    </source>
</evidence>
<dbReference type="KEGG" id="spaa:SPAPADRAFT_146934"/>
<evidence type="ECO:0000313" key="4">
    <source>
        <dbReference type="EMBL" id="EGW35561.1"/>
    </source>
</evidence>
<dbReference type="InterPro" id="IPR014710">
    <property type="entry name" value="RmlC-like_jellyroll"/>
</dbReference>
<sequence length="325" mass="37041">MAPVESTTTASDEKVNFFKSLKPQNVEPLWTVMSAMVPPVPKPKAVPTVWNYKKLRPLLEESGRLVPPEESERRVLMLINPALKAPQTTDTLYAGLQYINPGEVAPAHRHSAFALRFIIEGDGGFTAVEGQRIFMERGDVILTPRWEWHDHGKQGDGPMIWLDGLDLPMFQAIPVNFAEHYKEERYPAETVEHSNIKFPWKITQDYLDSVEGDYAIYNYTQGDDKKDLSTIVTAQAERINAGKTSEWRQENASFVFHIYEGKGHTVIQEENGEETILTWEGKDTFCVPSWKKFRHVNEGSETAYLFSFNDSALLKNLNIYRSATN</sequence>
<evidence type="ECO:0000256" key="2">
    <source>
        <dbReference type="ARBA" id="ARBA00023002"/>
    </source>
</evidence>
<dbReference type="InterPro" id="IPR047183">
    <property type="entry name" value="GDO-like"/>
</dbReference>
<dbReference type="InterPro" id="IPR011051">
    <property type="entry name" value="RmlC_Cupin_sf"/>
</dbReference>
<dbReference type="GeneID" id="18870734"/>
<dbReference type="AlphaFoldDB" id="G3AE27"/>
<dbReference type="STRING" id="619300.G3AE27"/>
<keyword evidence="5" id="KW-1185">Reference proteome</keyword>
<dbReference type="Pfam" id="PF07883">
    <property type="entry name" value="Cupin_2"/>
    <property type="match status" value="1"/>
</dbReference>
<dbReference type="CDD" id="cd02216">
    <property type="entry name" value="cupin_GDO-like_N"/>
    <property type="match status" value="1"/>
</dbReference>
<feature type="domain" description="Cupin type-2" evidence="3">
    <location>
        <begin position="96"/>
        <end position="163"/>
    </location>
</feature>
<dbReference type="InParanoid" id="G3AE27"/>
<reference evidence="4 5" key="1">
    <citation type="journal article" date="2011" name="Proc. Natl. Acad. Sci. U.S.A.">
        <title>Comparative genomics of xylose-fermenting fungi for enhanced biofuel production.</title>
        <authorList>
            <person name="Wohlbach D.J."/>
            <person name="Kuo A."/>
            <person name="Sato T.K."/>
            <person name="Potts K.M."/>
            <person name="Salamov A.A."/>
            <person name="LaButti K.M."/>
            <person name="Sun H."/>
            <person name="Clum A."/>
            <person name="Pangilinan J.L."/>
            <person name="Lindquist E.A."/>
            <person name="Lucas S."/>
            <person name="Lapidus A."/>
            <person name="Jin M."/>
            <person name="Gunawan C."/>
            <person name="Balan V."/>
            <person name="Dale B.E."/>
            <person name="Jeffries T.W."/>
            <person name="Zinkel R."/>
            <person name="Barry K.W."/>
            <person name="Grigoriev I.V."/>
            <person name="Gasch A.P."/>
        </authorList>
    </citation>
    <scope>NUCLEOTIDE SEQUENCE [LARGE SCALE GENOMIC DNA]</scope>
    <source>
        <strain evidence="5">NRRL Y-27907 / 11-Y1</strain>
    </source>
</reference>
<dbReference type="Gene3D" id="2.60.120.10">
    <property type="entry name" value="Jelly Rolls"/>
    <property type="match status" value="1"/>
</dbReference>
<dbReference type="HOGENOM" id="CLU_060572_1_0_1"/>
<keyword evidence="2" id="KW-0560">Oxidoreductase</keyword>